<dbReference type="SUPFAM" id="SSF52047">
    <property type="entry name" value="RNI-like"/>
    <property type="match status" value="1"/>
</dbReference>
<sequence>MCNTAQRWQNLSLDVVPFTQFNGLAPETFLALERLCIYYLDENEPMIAFLSSPRLRTLILECHNEEPSDLRLFKMPWSQLTELQVNDASLGGCRAILLQCSNLVSARFITSHQWDFALEAAQTPVVVLPFLKTLAISFTGISVAAVGGIEAFFIPLALPMLQTLHLDFSPDTDDTWPTAVFSQFQSRSPNIENINLLYCEMHADGLFALLRHAPALTALDIQNSWNCVDRDVLNGLVYAGGDSIPLAPKLQALHLECIGEDFEEDIFEAAIRSRWWTDEQVLPGTSPKPVARLKKVSVKCLDETPGKFSEDLKARMNELAEQGLQLDLY</sequence>
<evidence type="ECO:0000313" key="2">
    <source>
        <dbReference type="Proteomes" id="UP001221757"/>
    </source>
</evidence>
<name>A0AAD7GWU9_MYCRO</name>
<evidence type="ECO:0000313" key="1">
    <source>
        <dbReference type="EMBL" id="KAJ7706916.1"/>
    </source>
</evidence>
<proteinExistence type="predicted"/>
<reference evidence="1" key="1">
    <citation type="submission" date="2023-03" db="EMBL/GenBank/DDBJ databases">
        <title>Massive genome expansion in bonnet fungi (Mycena s.s.) driven by repeated elements and novel gene families across ecological guilds.</title>
        <authorList>
            <consortium name="Lawrence Berkeley National Laboratory"/>
            <person name="Harder C.B."/>
            <person name="Miyauchi S."/>
            <person name="Viragh M."/>
            <person name="Kuo A."/>
            <person name="Thoen E."/>
            <person name="Andreopoulos B."/>
            <person name="Lu D."/>
            <person name="Skrede I."/>
            <person name="Drula E."/>
            <person name="Henrissat B."/>
            <person name="Morin E."/>
            <person name="Kohler A."/>
            <person name="Barry K."/>
            <person name="LaButti K."/>
            <person name="Morin E."/>
            <person name="Salamov A."/>
            <person name="Lipzen A."/>
            <person name="Mereny Z."/>
            <person name="Hegedus B."/>
            <person name="Baldrian P."/>
            <person name="Stursova M."/>
            <person name="Weitz H."/>
            <person name="Taylor A."/>
            <person name="Grigoriev I.V."/>
            <person name="Nagy L.G."/>
            <person name="Martin F."/>
            <person name="Kauserud H."/>
        </authorList>
    </citation>
    <scope>NUCLEOTIDE SEQUENCE</scope>
    <source>
        <strain evidence="1">CBHHK067</strain>
    </source>
</reference>
<dbReference type="AlphaFoldDB" id="A0AAD7GWU9"/>
<keyword evidence="2" id="KW-1185">Reference proteome</keyword>
<comment type="caution">
    <text evidence="1">The sequence shown here is derived from an EMBL/GenBank/DDBJ whole genome shotgun (WGS) entry which is preliminary data.</text>
</comment>
<dbReference type="Gene3D" id="3.80.10.10">
    <property type="entry name" value="Ribonuclease Inhibitor"/>
    <property type="match status" value="1"/>
</dbReference>
<gene>
    <name evidence="1" type="ORF">B0H17DRAFT_1034826</name>
</gene>
<accession>A0AAD7GWU9</accession>
<dbReference type="Proteomes" id="UP001221757">
    <property type="component" value="Unassembled WGS sequence"/>
</dbReference>
<dbReference type="EMBL" id="JARKIE010000006">
    <property type="protein sequence ID" value="KAJ7706916.1"/>
    <property type="molecule type" value="Genomic_DNA"/>
</dbReference>
<protein>
    <submittedName>
        <fullName evidence="1">Uncharacterized protein</fullName>
    </submittedName>
</protein>
<dbReference type="InterPro" id="IPR032675">
    <property type="entry name" value="LRR_dom_sf"/>
</dbReference>
<organism evidence="1 2">
    <name type="scientific">Mycena rosella</name>
    <name type="common">Pink bonnet</name>
    <name type="synonym">Agaricus rosellus</name>
    <dbReference type="NCBI Taxonomy" id="1033263"/>
    <lineage>
        <taxon>Eukaryota</taxon>
        <taxon>Fungi</taxon>
        <taxon>Dikarya</taxon>
        <taxon>Basidiomycota</taxon>
        <taxon>Agaricomycotina</taxon>
        <taxon>Agaricomycetes</taxon>
        <taxon>Agaricomycetidae</taxon>
        <taxon>Agaricales</taxon>
        <taxon>Marasmiineae</taxon>
        <taxon>Mycenaceae</taxon>
        <taxon>Mycena</taxon>
    </lineage>
</organism>